<feature type="transmembrane region" description="Helical" evidence="1">
    <location>
        <begin position="56"/>
        <end position="78"/>
    </location>
</feature>
<feature type="transmembrane region" description="Helical" evidence="1">
    <location>
        <begin position="29"/>
        <end position="49"/>
    </location>
</feature>
<dbReference type="InParanoid" id="A0A259TYS7"/>
<dbReference type="Proteomes" id="UP000216446">
    <property type="component" value="Unassembled WGS sequence"/>
</dbReference>
<organism evidence="2 3">
    <name type="scientific">Rubricoccus marinus</name>
    <dbReference type="NCBI Taxonomy" id="716817"/>
    <lineage>
        <taxon>Bacteria</taxon>
        <taxon>Pseudomonadati</taxon>
        <taxon>Rhodothermota</taxon>
        <taxon>Rhodothermia</taxon>
        <taxon>Rhodothermales</taxon>
        <taxon>Rubricoccaceae</taxon>
        <taxon>Rubricoccus</taxon>
    </lineage>
</organism>
<keyword evidence="3" id="KW-1185">Reference proteome</keyword>
<feature type="transmembrane region" description="Helical" evidence="1">
    <location>
        <begin position="98"/>
        <end position="119"/>
    </location>
</feature>
<proteinExistence type="predicted"/>
<sequence length="131" mass="13692">MELLAFVPAAFILFCFVFAELTEKVTIRKRLFILAVLIAASGAAASVLLSTAVPLLASLAPLAFLLWQRVLSSVFASWKGAPLVITGAGTRIWTWYDVAYTILLAISSGGLGALSLVALSSLNSAPAPVAV</sequence>
<keyword evidence="1" id="KW-0812">Transmembrane</keyword>
<name>A0A259TYS7_9BACT</name>
<dbReference type="AlphaFoldDB" id="A0A259TYS7"/>
<reference evidence="2 3" key="1">
    <citation type="submission" date="2016-11" db="EMBL/GenBank/DDBJ databases">
        <title>Study of marine rhodopsin-containing bacteria.</title>
        <authorList>
            <person name="Yoshizawa S."/>
            <person name="Kumagai Y."/>
            <person name="Kogure K."/>
        </authorList>
    </citation>
    <scope>NUCLEOTIDE SEQUENCE [LARGE SCALE GENOMIC DNA]</scope>
    <source>
        <strain evidence="2 3">SG-29</strain>
    </source>
</reference>
<accession>A0A259TYS7</accession>
<protein>
    <submittedName>
        <fullName evidence="2">Uncharacterized protein</fullName>
    </submittedName>
</protein>
<evidence type="ECO:0000256" key="1">
    <source>
        <dbReference type="SAM" id="Phobius"/>
    </source>
</evidence>
<gene>
    <name evidence="2" type="ORF">BSZ36_08020</name>
</gene>
<evidence type="ECO:0000313" key="3">
    <source>
        <dbReference type="Proteomes" id="UP000216446"/>
    </source>
</evidence>
<keyword evidence="1" id="KW-0472">Membrane</keyword>
<evidence type="ECO:0000313" key="2">
    <source>
        <dbReference type="EMBL" id="OZC02923.1"/>
    </source>
</evidence>
<comment type="caution">
    <text evidence="2">The sequence shown here is derived from an EMBL/GenBank/DDBJ whole genome shotgun (WGS) entry which is preliminary data.</text>
</comment>
<dbReference type="RefSeq" id="WP_094547669.1">
    <property type="nucleotide sequence ID" value="NZ_MQWB01000001.1"/>
</dbReference>
<keyword evidence="1" id="KW-1133">Transmembrane helix</keyword>
<dbReference type="EMBL" id="MQWB01000001">
    <property type="protein sequence ID" value="OZC02923.1"/>
    <property type="molecule type" value="Genomic_DNA"/>
</dbReference>